<dbReference type="Pfam" id="PF12679">
    <property type="entry name" value="ABC2_membrane_2"/>
    <property type="match status" value="1"/>
</dbReference>
<feature type="transmembrane region" description="Helical" evidence="1">
    <location>
        <begin position="105"/>
        <end position="129"/>
    </location>
</feature>
<name>A0ABU0YEU0_9PROT</name>
<dbReference type="PANTHER" id="PTHR43471">
    <property type="entry name" value="ABC TRANSPORTER PERMEASE"/>
    <property type="match status" value="1"/>
</dbReference>
<protein>
    <submittedName>
        <fullName evidence="2">ABC transporter permease</fullName>
    </submittedName>
</protein>
<sequence>MNATLVIAGKEISDGMRNRWVLGATLLLAGLAFALTFLGSAPTGELGVKPLAVVVVSLASLTIFLMPLIALLISYDAIVGEVERGCMLLLLTYPVTRRQIMLGKFLGHVAILAIATLIGYGGAGAAMAFGDQGDAQSWQAFATLIASSILLGAAFVALAYWISASVRERSTAAGISIGLWLAFVVIYDVLLMGLLVASKGWISDKVFPWLLLANPADIYRLLNLTAFENVRQFSGMSGLSEQAQFAPATLVAALAVWIAVPLVLANWKFSRSES</sequence>
<reference evidence="3" key="1">
    <citation type="submission" date="2023-08" db="EMBL/GenBank/DDBJ databases">
        <title>Rhodospirillaceae gen. nov., a novel taxon isolated from the Yangtze River Yuezi River estuary sludge.</title>
        <authorList>
            <person name="Ruan L."/>
        </authorList>
    </citation>
    <scope>NUCLEOTIDE SEQUENCE [LARGE SCALE GENOMIC DNA]</scope>
    <source>
        <strain evidence="3">R-7</strain>
    </source>
</reference>
<accession>A0ABU0YEU0</accession>
<dbReference type="EMBL" id="JAUYVI010000001">
    <property type="protein sequence ID" value="MDQ7246242.1"/>
    <property type="molecule type" value="Genomic_DNA"/>
</dbReference>
<organism evidence="2 3">
    <name type="scientific">Dongia sedimenti</name>
    <dbReference type="NCBI Taxonomy" id="3064282"/>
    <lineage>
        <taxon>Bacteria</taxon>
        <taxon>Pseudomonadati</taxon>
        <taxon>Pseudomonadota</taxon>
        <taxon>Alphaproteobacteria</taxon>
        <taxon>Rhodospirillales</taxon>
        <taxon>Dongiaceae</taxon>
        <taxon>Dongia</taxon>
    </lineage>
</organism>
<gene>
    <name evidence="2" type="ORF">Q8A70_01130</name>
</gene>
<keyword evidence="1" id="KW-0472">Membrane</keyword>
<feature type="transmembrane region" description="Helical" evidence="1">
    <location>
        <begin position="141"/>
        <end position="162"/>
    </location>
</feature>
<proteinExistence type="predicted"/>
<evidence type="ECO:0000313" key="2">
    <source>
        <dbReference type="EMBL" id="MDQ7246242.1"/>
    </source>
</evidence>
<feature type="transmembrane region" description="Helical" evidence="1">
    <location>
        <begin position="51"/>
        <end position="75"/>
    </location>
</feature>
<dbReference type="PANTHER" id="PTHR43471:SF1">
    <property type="entry name" value="ABC TRANSPORTER PERMEASE PROTEIN NOSY-RELATED"/>
    <property type="match status" value="1"/>
</dbReference>
<evidence type="ECO:0000313" key="3">
    <source>
        <dbReference type="Proteomes" id="UP001230156"/>
    </source>
</evidence>
<keyword evidence="3" id="KW-1185">Reference proteome</keyword>
<dbReference type="RefSeq" id="WP_379953620.1">
    <property type="nucleotide sequence ID" value="NZ_JAUYVI010000001.1"/>
</dbReference>
<feature type="transmembrane region" description="Helical" evidence="1">
    <location>
        <begin position="174"/>
        <end position="197"/>
    </location>
</feature>
<comment type="caution">
    <text evidence="2">The sequence shown here is derived from an EMBL/GenBank/DDBJ whole genome shotgun (WGS) entry which is preliminary data.</text>
</comment>
<evidence type="ECO:0000256" key="1">
    <source>
        <dbReference type="SAM" id="Phobius"/>
    </source>
</evidence>
<dbReference type="Proteomes" id="UP001230156">
    <property type="component" value="Unassembled WGS sequence"/>
</dbReference>
<keyword evidence="1" id="KW-1133">Transmembrane helix</keyword>
<feature type="transmembrane region" description="Helical" evidence="1">
    <location>
        <begin position="20"/>
        <end position="39"/>
    </location>
</feature>
<keyword evidence="1" id="KW-0812">Transmembrane</keyword>
<feature type="transmembrane region" description="Helical" evidence="1">
    <location>
        <begin position="245"/>
        <end position="267"/>
    </location>
</feature>